<dbReference type="GO" id="GO:0005886">
    <property type="term" value="C:plasma membrane"/>
    <property type="evidence" value="ECO:0007669"/>
    <property type="project" value="UniProtKB-SubCell"/>
</dbReference>
<dbReference type="InterPro" id="IPR003856">
    <property type="entry name" value="LPS_length_determ_N"/>
</dbReference>
<feature type="domain" description="Polysaccharide chain length determinant N-terminal" evidence="7">
    <location>
        <begin position="30"/>
        <end position="83"/>
    </location>
</feature>
<comment type="subcellular location">
    <subcellularLocation>
        <location evidence="1">Cell membrane</location>
        <topology evidence="1">Multi-pass membrane protein</topology>
    </subcellularLocation>
</comment>
<feature type="transmembrane region" description="Helical" evidence="6">
    <location>
        <begin position="280"/>
        <end position="300"/>
    </location>
</feature>
<evidence type="ECO:0000256" key="1">
    <source>
        <dbReference type="ARBA" id="ARBA00004651"/>
    </source>
</evidence>
<evidence type="ECO:0000259" key="8">
    <source>
        <dbReference type="Pfam" id="PF13807"/>
    </source>
</evidence>
<dbReference type="InterPro" id="IPR032807">
    <property type="entry name" value="GNVR"/>
</dbReference>
<feature type="domain" description="Tyrosine-protein kinase G-rich" evidence="8">
    <location>
        <begin position="234"/>
        <end position="302"/>
    </location>
</feature>
<evidence type="ECO:0000256" key="6">
    <source>
        <dbReference type="SAM" id="Phobius"/>
    </source>
</evidence>
<feature type="transmembrane region" description="Helical" evidence="6">
    <location>
        <begin position="47"/>
        <end position="70"/>
    </location>
</feature>
<organism evidence="9">
    <name type="scientific">hydrothermal vent metagenome</name>
    <dbReference type="NCBI Taxonomy" id="652676"/>
    <lineage>
        <taxon>unclassified sequences</taxon>
        <taxon>metagenomes</taxon>
        <taxon>ecological metagenomes</taxon>
    </lineage>
</organism>
<dbReference type="PANTHER" id="PTHR32309:SF13">
    <property type="entry name" value="FERRIC ENTEROBACTIN TRANSPORT PROTEIN FEPE"/>
    <property type="match status" value="1"/>
</dbReference>
<proteinExistence type="predicted"/>
<keyword evidence="4 6" id="KW-1133">Transmembrane helix</keyword>
<keyword evidence="2" id="KW-1003">Cell membrane</keyword>
<reference evidence="9" key="1">
    <citation type="submission" date="2018-06" db="EMBL/GenBank/DDBJ databases">
        <authorList>
            <person name="Zhirakovskaya E."/>
        </authorList>
    </citation>
    <scope>NUCLEOTIDE SEQUENCE</scope>
</reference>
<keyword evidence="5 6" id="KW-0472">Membrane</keyword>
<name>A0A3B0ZFC7_9ZZZZ</name>
<gene>
    <name evidence="9" type="ORF">MNBD_GAMMA18-968</name>
</gene>
<accession>A0A3B0ZFC7</accession>
<dbReference type="Pfam" id="PF13807">
    <property type="entry name" value="GNVR"/>
    <property type="match status" value="1"/>
</dbReference>
<dbReference type="Pfam" id="PF02706">
    <property type="entry name" value="Wzz"/>
    <property type="match status" value="1"/>
</dbReference>
<keyword evidence="3 6" id="KW-0812">Transmembrane</keyword>
<evidence type="ECO:0000256" key="3">
    <source>
        <dbReference type="ARBA" id="ARBA00022692"/>
    </source>
</evidence>
<dbReference type="PANTHER" id="PTHR32309">
    <property type="entry name" value="TYROSINE-PROTEIN KINASE"/>
    <property type="match status" value="1"/>
</dbReference>
<evidence type="ECO:0000313" key="9">
    <source>
        <dbReference type="EMBL" id="VAW86192.1"/>
    </source>
</evidence>
<dbReference type="AlphaFoldDB" id="A0A3B0ZFC7"/>
<evidence type="ECO:0000259" key="7">
    <source>
        <dbReference type="Pfam" id="PF02706"/>
    </source>
</evidence>
<evidence type="ECO:0000256" key="5">
    <source>
        <dbReference type="ARBA" id="ARBA00023136"/>
    </source>
</evidence>
<dbReference type="GO" id="GO:0004713">
    <property type="term" value="F:protein tyrosine kinase activity"/>
    <property type="evidence" value="ECO:0007669"/>
    <property type="project" value="TreeGrafter"/>
</dbReference>
<dbReference type="EMBL" id="UOFP01000127">
    <property type="protein sequence ID" value="VAW86192.1"/>
    <property type="molecule type" value="Genomic_DNA"/>
</dbReference>
<evidence type="ECO:0000256" key="2">
    <source>
        <dbReference type="ARBA" id="ARBA00022475"/>
    </source>
</evidence>
<evidence type="ECO:0000256" key="4">
    <source>
        <dbReference type="ARBA" id="ARBA00022989"/>
    </source>
</evidence>
<sequence length="324" mass="36091">MTKKSERPNAPCDASLQMQQPVYYPIAEDDEIDLLEYWDLLWKNKGLIVAITSLITAVAIVAALLMTPIYKAEVLLASASEKEGGGLSLGGLGGLASLVGVSGSLGGGGTEEGLAVLKSRLFLNDFFIKESLLPVLFVEQWNESSEQWHESDPELQPTPWQAYEFFTKNILTTSVDKNSGMINLSINWSDPVLAASWANKLVVDLNEYMRRHAIEEAARSIDYLNQQINQTSVLEMQQMLYGLIEEETKKTMLANVRAEYTFKVIDPAVVPERKIKPKRALIAVLGMVLGFFFAVLFVFFREFIRKAKQARLSDSNNVSSEGLD</sequence>
<protein>
    <submittedName>
        <fullName evidence="9">Lipopolysaccharide biosynthesis</fullName>
    </submittedName>
</protein>
<dbReference type="InterPro" id="IPR050445">
    <property type="entry name" value="Bact_polysacc_biosynth/exp"/>
</dbReference>